<accession>A0A0E2EGA6</accession>
<dbReference type="SUPFAM" id="SSF54913">
    <property type="entry name" value="GlnB-like"/>
    <property type="match status" value="2"/>
</dbReference>
<dbReference type="PROSITE" id="PS51343">
    <property type="entry name" value="PII_GLNB_DOM"/>
    <property type="match status" value="1"/>
</dbReference>
<dbReference type="PATRIC" id="fig|999432.5.peg.1808"/>
<dbReference type="RefSeq" id="WP_002684939.1">
    <property type="nucleotide sequence ID" value="NZ_CM001795.1"/>
</dbReference>
<dbReference type="Gene3D" id="3.30.70.120">
    <property type="match status" value="1"/>
</dbReference>
<dbReference type="Proteomes" id="UP000011705">
    <property type="component" value="Chromosome"/>
</dbReference>
<gene>
    <name evidence="1" type="ORF">HMPREF9726_01744</name>
</gene>
<dbReference type="Pfam" id="PF00543">
    <property type="entry name" value="P-II"/>
    <property type="match status" value="1"/>
</dbReference>
<comment type="caution">
    <text evidence="1">The sequence shown here is derived from an EMBL/GenBank/DDBJ whole genome shotgun (WGS) entry which is preliminary data.</text>
</comment>
<sequence length="215" mass="23952">MKDFSLLIILVPFGRARKIVKYAKDKGLTGATIMIAFGTVKSKVLDFLGIQETRKELILTAGYGDFLDGLMDELNKKFNLTRKNFGIAFRMPLSFINIKNTLDDEKPVFKREEVKTMKSAIFTVVNRGKASEVVDASLEAGARGGTIIHARGSGLNQTKLIFDMEIEPEKEIVLTIVDDDQLENIVEAIRKKSDVEKEGHGILFVIPISKAYGIK</sequence>
<dbReference type="AlphaFoldDB" id="A0A0E2EGA6"/>
<dbReference type="InterPro" id="IPR015867">
    <property type="entry name" value="N-reg_PII/ATP_PRibTrfase_C"/>
</dbReference>
<evidence type="ECO:0008006" key="2">
    <source>
        <dbReference type="Google" id="ProtNLM"/>
    </source>
</evidence>
<proteinExistence type="predicted"/>
<reference evidence="1" key="1">
    <citation type="submission" date="2012-01" db="EMBL/GenBank/DDBJ databases">
        <title>The Genome Sequence of Treponema denticola H-22.</title>
        <authorList>
            <consortium name="The Broad Institute Genome Sequencing Platform"/>
            <person name="Earl A."/>
            <person name="Ward D."/>
            <person name="Feldgarden M."/>
            <person name="Gevers D."/>
            <person name="Blanton J.M."/>
            <person name="Fenno C.J."/>
            <person name="Baranova O.V."/>
            <person name="Mathney J."/>
            <person name="Dewhirst F.E."/>
            <person name="Izard J."/>
            <person name="Young S.K."/>
            <person name="Zeng Q."/>
            <person name="Gargeya S."/>
            <person name="Fitzgerald M."/>
            <person name="Haas B."/>
            <person name="Abouelleil A."/>
            <person name="Alvarado L."/>
            <person name="Arachchi H.M."/>
            <person name="Berlin A."/>
            <person name="Chapman S.B."/>
            <person name="Gearin G."/>
            <person name="Goldberg J."/>
            <person name="Griggs A."/>
            <person name="Gujja S."/>
            <person name="Hansen M."/>
            <person name="Heiman D."/>
            <person name="Howarth C."/>
            <person name="Larimer J."/>
            <person name="Lui A."/>
            <person name="MacDonald P.J.P."/>
            <person name="McCowen C."/>
            <person name="Montmayeur A."/>
            <person name="Murphy C."/>
            <person name="Neiman D."/>
            <person name="Pearson M."/>
            <person name="Priest M."/>
            <person name="Roberts A."/>
            <person name="Saif S."/>
            <person name="Shea T."/>
            <person name="Sisk P."/>
            <person name="Stolte C."/>
            <person name="Sykes S."/>
            <person name="Wortman J."/>
            <person name="Nusbaum C."/>
            <person name="Birren B."/>
        </authorList>
    </citation>
    <scope>NUCLEOTIDE SEQUENCE [LARGE SCALE GENOMIC DNA]</scope>
    <source>
        <strain evidence="1">H-22</strain>
    </source>
</reference>
<dbReference type="EMBL" id="AGDV01000014">
    <property type="protein sequence ID" value="EMB32520.1"/>
    <property type="molecule type" value="Genomic_DNA"/>
</dbReference>
<protein>
    <recommendedName>
        <fullName evidence="2">Nitrogen regulatory protein P-II</fullName>
    </recommendedName>
</protein>
<dbReference type="HOGENOM" id="CLU_102878_1_0_12"/>
<dbReference type="InterPro" id="IPR011322">
    <property type="entry name" value="N-reg_PII-like_a/b"/>
</dbReference>
<organism evidence="1">
    <name type="scientific">Treponema denticola H-22</name>
    <dbReference type="NCBI Taxonomy" id="999432"/>
    <lineage>
        <taxon>Bacteria</taxon>
        <taxon>Pseudomonadati</taxon>
        <taxon>Spirochaetota</taxon>
        <taxon>Spirochaetia</taxon>
        <taxon>Spirochaetales</taxon>
        <taxon>Treponemataceae</taxon>
        <taxon>Treponema</taxon>
    </lineage>
</organism>
<name>A0A0E2EGA6_TREDN</name>
<evidence type="ECO:0000313" key="1">
    <source>
        <dbReference type="EMBL" id="EMB32520.1"/>
    </source>
</evidence>
<dbReference type="GO" id="GO:0030234">
    <property type="term" value="F:enzyme regulator activity"/>
    <property type="evidence" value="ECO:0007669"/>
    <property type="project" value="InterPro"/>
</dbReference>
<dbReference type="InterPro" id="IPR002187">
    <property type="entry name" value="N-reg_PII"/>
</dbReference>
<dbReference type="SMART" id="SM00938">
    <property type="entry name" value="P-II"/>
    <property type="match status" value="1"/>
</dbReference>
<dbReference type="GO" id="GO:0006808">
    <property type="term" value="P:regulation of nitrogen utilization"/>
    <property type="evidence" value="ECO:0007669"/>
    <property type="project" value="InterPro"/>
</dbReference>
<dbReference type="PRINTS" id="PR00340">
    <property type="entry name" value="PIIGLNB"/>
</dbReference>